<dbReference type="InterPro" id="IPR005358">
    <property type="entry name" value="Puta_zinc/iron-chelating_dom"/>
</dbReference>
<accession>A0A8J6TRA8</accession>
<comment type="caution">
    <text evidence="1">The sequence shown here is derived from an EMBL/GenBank/DDBJ whole genome shotgun (WGS) entry which is preliminary data.</text>
</comment>
<protein>
    <submittedName>
        <fullName evidence="1">YkgJ family cysteine cluster protein</fullName>
    </submittedName>
</protein>
<dbReference type="Proteomes" id="UP000605201">
    <property type="component" value="Unassembled WGS sequence"/>
</dbReference>
<dbReference type="EMBL" id="JACNIG010000315">
    <property type="protein sequence ID" value="MBC8433643.1"/>
    <property type="molecule type" value="Genomic_DNA"/>
</dbReference>
<dbReference type="Pfam" id="PF03692">
    <property type="entry name" value="CxxCxxCC"/>
    <property type="match status" value="1"/>
</dbReference>
<gene>
    <name evidence="1" type="ORF">H8D96_17175</name>
</gene>
<evidence type="ECO:0000313" key="1">
    <source>
        <dbReference type="EMBL" id="MBC8433643.1"/>
    </source>
</evidence>
<organism evidence="1 2">
    <name type="scientific">Candidatus Desulfatibia vada</name>
    <dbReference type="NCBI Taxonomy" id="2841696"/>
    <lineage>
        <taxon>Bacteria</taxon>
        <taxon>Pseudomonadati</taxon>
        <taxon>Thermodesulfobacteriota</taxon>
        <taxon>Desulfobacteria</taxon>
        <taxon>Desulfobacterales</taxon>
        <taxon>Desulfobacterales incertae sedis</taxon>
        <taxon>Candidatus Desulfatibia</taxon>
    </lineage>
</organism>
<name>A0A8J6TRA8_9BACT</name>
<reference evidence="1 2" key="1">
    <citation type="submission" date="2020-08" db="EMBL/GenBank/DDBJ databases">
        <title>Bridging the membrane lipid divide: bacteria of the FCB group superphylum have the potential to synthesize archaeal ether lipids.</title>
        <authorList>
            <person name="Villanueva L."/>
            <person name="Von Meijenfeldt F.A.B."/>
            <person name="Westbye A.B."/>
            <person name="Yadav S."/>
            <person name="Hopmans E.C."/>
            <person name="Dutilh B.E."/>
            <person name="Sinninghe Damste J.S."/>
        </authorList>
    </citation>
    <scope>NUCLEOTIDE SEQUENCE [LARGE SCALE GENOMIC DNA]</scope>
    <source>
        <strain evidence="1">NIOZ-UU17</strain>
    </source>
</reference>
<dbReference type="AlphaFoldDB" id="A0A8J6TRA8"/>
<evidence type="ECO:0000313" key="2">
    <source>
        <dbReference type="Proteomes" id="UP000605201"/>
    </source>
</evidence>
<sequence length="114" mass="13196">MDIEDLYDLIPDFICTKGCYECCKNFGVPSRTQVEDERVKAFLRKNSMQLGAAIGNTCPYLNETGCSIYPARPLICRLYGTSPNYRCKMEVAPLRMLHEDEEADIFHFYQTNFF</sequence>
<proteinExistence type="predicted"/>